<protein>
    <submittedName>
        <fullName evidence="1">Uncharacterized protein</fullName>
    </submittedName>
</protein>
<gene>
    <name evidence="1" type="ORF">TNIN_435581</name>
</gene>
<keyword evidence="2" id="KW-1185">Reference proteome</keyword>
<evidence type="ECO:0000313" key="2">
    <source>
        <dbReference type="Proteomes" id="UP000886998"/>
    </source>
</evidence>
<comment type="caution">
    <text evidence="1">The sequence shown here is derived from an EMBL/GenBank/DDBJ whole genome shotgun (WGS) entry which is preliminary data.</text>
</comment>
<reference evidence="1" key="1">
    <citation type="submission" date="2020-08" db="EMBL/GenBank/DDBJ databases">
        <title>Multicomponent nature underlies the extraordinary mechanical properties of spider dragline silk.</title>
        <authorList>
            <person name="Kono N."/>
            <person name="Nakamura H."/>
            <person name="Mori M."/>
            <person name="Yoshida Y."/>
            <person name="Ohtoshi R."/>
            <person name="Malay A.D."/>
            <person name="Moran D.A.P."/>
            <person name="Tomita M."/>
            <person name="Numata K."/>
            <person name="Arakawa K."/>
        </authorList>
    </citation>
    <scope>NUCLEOTIDE SEQUENCE</scope>
</reference>
<dbReference type="Proteomes" id="UP000886998">
    <property type="component" value="Unassembled WGS sequence"/>
</dbReference>
<dbReference type="AlphaFoldDB" id="A0A8X6Y1M5"/>
<organism evidence="1 2">
    <name type="scientific">Trichonephila inaurata madagascariensis</name>
    <dbReference type="NCBI Taxonomy" id="2747483"/>
    <lineage>
        <taxon>Eukaryota</taxon>
        <taxon>Metazoa</taxon>
        <taxon>Ecdysozoa</taxon>
        <taxon>Arthropoda</taxon>
        <taxon>Chelicerata</taxon>
        <taxon>Arachnida</taxon>
        <taxon>Araneae</taxon>
        <taxon>Araneomorphae</taxon>
        <taxon>Entelegynae</taxon>
        <taxon>Araneoidea</taxon>
        <taxon>Nephilidae</taxon>
        <taxon>Trichonephila</taxon>
        <taxon>Trichonephila inaurata</taxon>
    </lineage>
</organism>
<accession>A0A8X6Y1M5</accession>
<sequence length="99" mass="11493">MRRLAFEPCSYSRENTEVASDSSIPLIRIKNGRTRKVFYCETIGPRRCTGWNNTSQGLFEKSPMSMLEKNHLSFRAPNSFSSPPFYNHFFCLLTIYRAS</sequence>
<name>A0A8X6Y1M5_9ARAC</name>
<dbReference type="EMBL" id="BMAV01013510">
    <property type="protein sequence ID" value="GFY61241.1"/>
    <property type="molecule type" value="Genomic_DNA"/>
</dbReference>
<evidence type="ECO:0000313" key="1">
    <source>
        <dbReference type="EMBL" id="GFY61241.1"/>
    </source>
</evidence>
<proteinExistence type="predicted"/>